<evidence type="ECO:0000256" key="7">
    <source>
        <dbReference type="ARBA" id="ARBA00022918"/>
    </source>
</evidence>
<dbReference type="SUPFAM" id="SSF56672">
    <property type="entry name" value="DNA/RNA polymerases"/>
    <property type="match status" value="1"/>
</dbReference>
<name>A0A8J5Z1R2_9ROSI</name>
<feature type="domain" description="Reverse transcriptase" evidence="8">
    <location>
        <begin position="1"/>
        <end position="85"/>
    </location>
</feature>
<dbReference type="GO" id="GO:0003964">
    <property type="term" value="F:RNA-directed DNA polymerase activity"/>
    <property type="evidence" value="ECO:0007669"/>
    <property type="project" value="UniProtKB-KW"/>
</dbReference>
<sequence length="146" mass="17078">MRMCIDYQQLNKLTVKNKYLLLKIDDLFYQVQRASVFSKIDLRSGYHQLRVKEADVHKIAFRTRYGHYEFLIMPFGLMNAPAFRQIKSGTTADFGINNDGMLCLRGCIYVPNDFDLRQSILRDAHSSSYAMHPGGNKMYNDLYELY</sequence>
<keyword evidence="10" id="KW-1185">Reference proteome</keyword>
<organism evidence="9 10">
    <name type="scientific">Gossypium anomalum</name>
    <dbReference type="NCBI Taxonomy" id="47600"/>
    <lineage>
        <taxon>Eukaryota</taxon>
        <taxon>Viridiplantae</taxon>
        <taxon>Streptophyta</taxon>
        <taxon>Embryophyta</taxon>
        <taxon>Tracheophyta</taxon>
        <taxon>Spermatophyta</taxon>
        <taxon>Magnoliopsida</taxon>
        <taxon>eudicotyledons</taxon>
        <taxon>Gunneridae</taxon>
        <taxon>Pentapetalae</taxon>
        <taxon>rosids</taxon>
        <taxon>malvids</taxon>
        <taxon>Malvales</taxon>
        <taxon>Malvaceae</taxon>
        <taxon>Malvoideae</taxon>
        <taxon>Gossypium</taxon>
    </lineage>
</organism>
<keyword evidence="1" id="KW-0645">Protease</keyword>
<dbReference type="PANTHER" id="PTHR24559:SF447">
    <property type="entry name" value="RNA-DIRECTED DNA POLYMERASE HOMOLOG"/>
    <property type="match status" value="1"/>
</dbReference>
<dbReference type="InterPro" id="IPR053134">
    <property type="entry name" value="RNA-dir_DNA_polymerase"/>
</dbReference>
<evidence type="ECO:0000313" key="10">
    <source>
        <dbReference type="Proteomes" id="UP000701853"/>
    </source>
</evidence>
<gene>
    <name evidence="9" type="ORF">CXB51_009928</name>
</gene>
<evidence type="ECO:0000256" key="6">
    <source>
        <dbReference type="ARBA" id="ARBA00022801"/>
    </source>
</evidence>
<evidence type="ECO:0000256" key="5">
    <source>
        <dbReference type="ARBA" id="ARBA00022759"/>
    </source>
</evidence>
<dbReference type="GO" id="GO:0006508">
    <property type="term" value="P:proteolysis"/>
    <property type="evidence" value="ECO:0007669"/>
    <property type="project" value="UniProtKB-KW"/>
</dbReference>
<dbReference type="InterPro" id="IPR043128">
    <property type="entry name" value="Rev_trsase/Diguanyl_cyclase"/>
</dbReference>
<protein>
    <recommendedName>
        <fullName evidence="8">Reverse transcriptase domain-containing protein</fullName>
    </recommendedName>
</protein>
<evidence type="ECO:0000256" key="2">
    <source>
        <dbReference type="ARBA" id="ARBA00022679"/>
    </source>
</evidence>
<proteinExistence type="predicted"/>
<evidence type="ECO:0000259" key="8">
    <source>
        <dbReference type="Pfam" id="PF00078"/>
    </source>
</evidence>
<comment type="caution">
    <text evidence="9">The sequence shown here is derived from an EMBL/GenBank/DDBJ whole genome shotgun (WGS) entry which is preliminary data.</text>
</comment>
<dbReference type="PANTHER" id="PTHR24559">
    <property type="entry name" value="TRANSPOSON TY3-I GAG-POL POLYPROTEIN"/>
    <property type="match status" value="1"/>
</dbReference>
<dbReference type="CDD" id="cd01647">
    <property type="entry name" value="RT_LTR"/>
    <property type="match status" value="1"/>
</dbReference>
<dbReference type="AlphaFoldDB" id="A0A8J5Z1R2"/>
<dbReference type="Pfam" id="PF00078">
    <property type="entry name" value="RVT_1"/>
    <property type="match status" value="1"/>
</dbReference>
<keyword evidence="6" id="KW-0378">Hydrolase</keyword>
<keyword evidence="2" id="KW-0808">Transferase</keyword>
<keyword evidence="4" id="KW-0540">Nuclease</keyword>
<evidence type="ECO:0000256" key="4">
    <source>
        <dbReference type="ARBA" id="ARBA00022722"/>
    </source>
</evidence>
<keyword evidence="3" id="KW-0548">Nucleotidyltransferase</keyword>
<keyword evidence="5" id="KW-0255">Endonuclease</keyword>
<dbReference type="InterPro" id="IPR000477">
    <property type="entry name" value="RT_dom"/>
</dbReference>
<reference evidence="9 10" key="1">
    <citation type="journal article" date="2021" name="bioRxiv">
        <title>The Gossypium anomalum genome as a resource for cotton improvement and evolutionary analysis of hybrid incompatibility.</title>
        <authorList>
            <person name="Grover C.E."/>
            <person name="Yuan D."/>
            <person name="Arick M.A."/>
            <person name="Miller E.R."/>
            <person name="Hu G."/>
            <person name="Peterson D.G."/>
            <person name="Wendel J.F."/>
            <person name="Udall J.A."/>
        </authorList>
    </citation>
    <scope>NUCLEOTIDE SEQUENCE [LARGE SCALE GENOMIC DNA]</scope>
    <source>
        <strain evidence="9">JFW-Udall</strain>
        <tissue evidence="9">Leaf</tissue>
    </source>
</reference>
<evidence type="ECO:0000256" key="1">
    <source>
        <dbReference type="ARBA" id="ARBA00022670"/>
    </source>
</evidence>
<accession>A0A8J5Z1R2</accession>
<dbReference type="Gene3D" id="3.30.70.270">
    <property type="match status" value="1"/>
</dbReference>
<dbReference type="InterPro" id="IPR043502">
    <property type="entry name" value="DNA/RNA_pol_sf"/>
</dbReference>
<keyword evidence="7" id="KW-0695">RNA-directed DNA polymerase</keyword>
<dbReference type="FunFam" id="3.10.10.10:FF:000007">
    <property type="entry name" value="Retrovirus-related Pol polyprotein from transposon 17.6-like Protein"/>
    <property type="match status" value="1"/>
</dbReference>
<dbReference type="EMBL" id="JAHUZN010000005">
    <property type="protein sequence ID" value="KAG8492268.1"/>
    <property type="molecule type" value="Genomic_DNA"/>
</dbReference>
<dbReference type="OrthoDB" id="2431547at2759"/>
<dbReference type="GO" id="GO:0004519">
    <property type="term" value="F:endonuclease activity"/>
    <property type="evidence" value="ECO:0007669"/>
    <property type="project" value="UniProtKB-KW"/>
</dbReference>
<evidence type="ECO:0000256" key="3">
    <source>
        <dbReference type="ARBA" id="ARBA00022695"/>
    </source>
</evidence>
<evidence type="ECO:0000313" key="9">
    <source>
        <dbReference type="EMBL" id="KAG8492268.1"/>
    </source>
</evidence>
<dbReference type="Gene3D" id="3.10.10.10">
    <property type="entry name" value="HIV Type 1 Reverse Transcriptase, subunit A, domain 1"/>
    <property type="match status" value="1"/>
</dbReference>
<dbReference type="Proteomes" id="UP000701853">
    <property type="component" value="Chromosome 5"/>
</dbReference>
<dbReference type="GO" id="GO:0008233">
    <property type="term" value="F:peptidase activity"/>
    <property type="evidence" value="ECO:0007669"/>
    <property type="project" value="UniProtKB-KW"/>
</dbReference>